<organism evidence="2">
    <name type="scientific">Siphoviridae sp. ctMYJ33</name>
    <dbReference type="NCBI Taxonomy" id="2825461"/>
    <lineage>
        <taxon>Viruses</taxon>
        <taxon>Duplodnaviria</taxon>
        <taxon>Heunggongvirae</taxon>
        <taxon>Uroviricota</taxon>
        <taxon>Caudoviricetes</taxon>
    </lineage>
</organism>
<accession>A0A8S5PB53</accession>
<keyword evidence="1" id="KW-1133">Transmembrane helix</keyword>
<evidence type="ECO:0000256" key="1">
    <source>
        <dbReference type="SAM" id="Phobius"/>
    </source>
</evidence>
<reference evidence="2" key="1">
    <citation type="journal article" date="2021" name="Proc. Natl. Acad. Sci. U.S.A.">
        <title>A Catalog of Tens of Thousands of Viruses from Human Metagenomes Reveals Hidden Associations with Chronic Diseases.</title>
        <authorList>
            <person name="Tisza M.J."/>
            <person name="Buck C.B."/>
        </authorList>
    </citation>
    <scope>NUCLEOTIDE SEQUENCE</scope>
    <source>
        <strain evidence="2">CtMYJ33</strain>
    </source>
</reference>
<proteinExistence type="predicted"/>
<evidence type="ECO:0000313" key="2">
    <source>
        <dbReference type="EMBL" id="DAE03691.1"/>
    </source>
</evidence>
<protein>
    <submittedName>
        <fullName evidence="2">Uncharacterized protein</fullName>
    </submittedName>
</protein>
<dbReference type="EMBL" id="BK015370">
    <property type="protein sequence ID" value="DAE03691.1"/>
    <property type="molecule type" value="Genomic_DNA"/>
</dbReference>
<feature type="transmembrane region" description="Helical" evidence="1">
    <location>
        <begin position="6"/>
        <end position="26"/>
    </location>
</feature>
<keyword evidence="1" id="KW-0812">Transmembrane</keyword>
<keyword evidence="1" id="KW-0472">Membrane</keyword>
<sequence>MKKIDYKTIIPILAIVIIQAIFVIVVTNKVVELENKIDNIKLINNMFYEDLQRTYEFKEELK</sequence>
<name>A0A8S5PB53_9CAUD</name>